<dbReference type="Proteomes" id="UP001314263">
    <property type="component" value="Unassembled WGS sequence"/>
</dbReference>
<feature type="transmembrane region" description="Helical" evidence="1">
    <location>
        <begin position="169"/>
        <end position="188"/>
    </location>
</feature>
<sequence>MPKIAFTARHDAATKAALIDIRAARKECIFSLPAWAARPVVSNLRDVRDEPVAILYFNVILTAIPIASAMYAAPASHCFGALYLVCLYALFLTRFLVALLHVTDHKPLFRKGNAFFHLLTILAVAPLFGVPSGMYPLHHRIMHHVESNGQGRDLSSTEQYQRDSVLHFLWYWVRHATAAWLELLLYAGRRRRMGVLLKSAAAETLYFGIVYMLWRWQPVQTLWVFILPYIVTSAALMFGNWSQHIFIDPKGSGSPYAITYNCVACADNAITFNDGYHIQHHLNSKTHWSDLPKCFLESLEEHAAQGGLAFMGMSVFEVGMAVFLGRLDVLVDCMLICGGELSQMSRIELKAMLRQRLQPVPLAHHK</sequence>
<dbReference type="Pfam" id="PF00487">
    <property type="entry name" value="FA_desaturase"/>
    <property type="match status" value="1"/>
</dbReference>
<keyword evidence="1" id="KW-0472">Membrane</keyword>
<feature type="transmembrane region" description="Helical" evidence="1">
    <location>
        <begin position="53"/>
        <end position="73"/>
    </location>
</feature>
<comment type="caution">
    <text evidence="3">The sequence shown here is derived from an EMBL/GenBank/DDBJ whole genome shotgun (WGS) entry which is preliminary data.</text>
</comment>
<evidence type="ECO:0000259" key="2">
    <source>
        <dbReference type="Pfam" id="PF00487"/>
    </source>
</evidence>
<dbReference type="InterPro" id="IPR005804">
    <property type="entry name" value="FA_desaturase_dom"/>
</dbReference>
<name>A0AAV1HWN7_9CHLO</name>
<organism evidence="3 4">
    <name type="scientific">Coccomyxa viridis</name>
    <dbReference type="NCBI Taxonomy" id="1274662"/>
    <lineage>
        <taxon>Eukaryota</taxon>
        <taxon>Viridiplantae</taxon>
        <taxon>Chlorophyta</taxon>
        <taxon>core chlorophytes</taxon>
        <taxon>Trebouxiophyceae</taxon>
        <taxon>Trebouxiophyceae incertae sedis</taxon>
        <taxon>Coccomyxaceae</taxon>
        <taxon>Coccomyxa</taxon>
    </lineage>
</organism>
<feature type="domain" description="Fatty acid desaturase" evidence="2">
    <location>
        <begin position="84"/>
        <end position="304"/>
    </location>
</feature>
<gene>
    <name evidence="3" type="ORF">CVIRNUC_001607</name>
</gene>
<protein>
    <recommendedName>
        <fullName evidence="2">Fatty acid desaturase domain-containing protein</fullName>
    </recommendedName>
</protein>
<evidence type="ECO:0000313" key="3">
    <source>
        <dbReference type="EMBL" id="CAK0745251.1"/>
    </source>
</evidence>
<dbReference type="GO" id="GO:0006629">
    <property type="term" value="P:lipid metabolic process"/>
    <property type="evidence" value="ECO:0007669"/>
    <property type="project" value="InterPro"/>
</dbReference>
<feature type="transmembrane region" description="Helical" evidence="1">
    <location>
        <begin position="114"/>
        <end position="135"/>
    </location>
</feature>
<proteinExistence type="predicted"/>
<reference evidence="3 4" key="1">
    <citation type="submission" date="2023-10" db="EMBL/GenBank/DDBJ databases">
        <authorList>
            <person name="Maclean D."/>
            <person name="Macfadyen A."/>
        </authorList>
    </citation>
    <scope>NUCLEOTIDE SEQUENCE [LARGE SCALE GENOMIC DNA]</scope>
</reference>
<evidence type="ECO:0000256" key="1">
    <source>
        <dbReference type="SAM" id="Phobius"/>
    </source>
</evidence>
<feature type="transmembrane region" description="Helical" evidence="1">
    <location>
        <begin position="195"/>
        <end position="214"/>
    </location>
</feature>
<dbReference type="PANTHER" id="PTHR36459:SF1">
    <property type="entry name" value="FATTY ACID DESATURASE DOMAIN-CONTAINING PROTEIN-RELATED"/>
    <property type="match status" value="1"/>
</dbReference>
<feature type="transmembrane region" description="Helical" evidence="1">
    <location>
        <begin position="220"/>
        <end position="241"/>
    </location>
</feature>
<accession>A0AAV1HWN7</accession>
<keyword evidence="1" id="KW-1133">Transmembrane helix</keyword>
<keyword evidence="1" id="KW-0812">Transmembrane</keyword>
<keyword evidence="4" id="KW-1185">Reference proteome</keyword>
<evidence type="ECO:0000313" key="4">
    <source>
        <dbReference type="Proteomes" id="UP001314263"/>
    </source>
</evidence>
<dbReference type="PANTHER" id="PTHR36459">
    <property type="entry name" value="ORF"/>
    <property type="match status" value="1"/>
</dbReference>
<dbReference type="AlphaFoldDB" id="A0AAV1HWN7"/>
<dbReference type="EMBL" id="CAUYUE010000002">
    <property type="protein sequence ID" value="CAK0745251.1"/>
    <property type="molecule type" value="Genomic_DNA"/>
</dbReference>
<feature type="transmembrane region" description="Helical" evidence="1">
    <location>
        <begin position="79"/>
        <end position="102"/>
    </location>
</feature>